<dbReference type="InterPro" id="IPR019821">
    <property type="entry name" value="Kinesin_motor_CS"/>
</dbReference>
<comment type="caution">
    <text evidence="14">The sequence shown here is derived from an EMBL/GenBank/DDBJ whole genome shotgun (WGS) entry which is preliminary data.</text>
</comment>
<dbReference type="PANTHER" id="PTHR47969">
    <property type="entry name" value="CHROMOSOME-ASSOCIATED KINESIN KIF4A-RELATED"/>
    <property type="match status" value="1"/>
</dbReference>
<keyword evidence="4 11" id="KW-0493">Microtubule</keyword>
<comment type="similarity">
    <text evidence="10 11">Belongs to the TRAFAC class myosin-kinesin ATPase superfamily. Kinesin family.</text>
</comment>
<evidence type="ECO:0000256" key="10">
    <source>
        <dbReference type="PROSITE-ProRule" id="PRU00283"/>
    </source>
</evidence>
<evidence type="ECO:0000256" key="8">
    <source>
        <dbReference type="ARBA" id="ARBA00023175"/>
    </source>
</evidence>
<dbReference type="Pfam" id="PF00225">
    <property type="entry name" value="Kinesin"/>
    <property type="match status" value="1"/>
</dbReference>
<evidence type="ECO:0000256" key="7">
    <source>
        <dbReference type="ARBA" id="ARBA00023054"/>
    </source>
</evidence>
<keyword evidence="15" id="KW-1185">Reference proteome</keyword>
<evidence type="ECO:0000256" key="11">
    <source>
        <dbReference type="RuleBase" id="RU000394"/>
    </source>
</evidence>
<dbReference type="PROSITE" id="PS50067">
    <property type="entry name" value="KINESIN_MOTOR_2"/>
    <property type="match status" value="1"/>
</dbReference>
<dbReference type="InterPro" id="IPR001752">
    <property type="entry name" value="Kinesin_motor_dom"/>
</dbReference>
<dbReference type="SMART" id="SM00129">
    <property type="entry name" value="KISc"/>
    <property type="match status" value="1"/>
</dbReference>
<dbReference type="FunFam" id="3.40.850.10:FF:000029">
    <property type="entry name" value="Kinesin-like protein KIF17"/>
    <property type="match status" value="1"/>
</dbReference>
<keyword evidence="5 10" id="KW-0547">Nucleotide-binding</keyword>
<evidence type="ECO:0000256" key="5">
    <source>
        <dbReference type="ARBA" id="ARBA00022741"/>
    </source>
</evidence>
<name>A0AAN4ZQ20_9BILA</name>
<dbReference type="Proteomes" id="UP001328107">
    <property type="component" value="Unassembled WGS sequence"/>
</dbReference>
<dbReference type="GO" id="GO:0008017">
    <property type="term" value="F:microtubule binding"/>
    <property type="evidence" value="ECO:0007669"/>
    <property type="project" value="InterPro"/>
</dbReference>
<reference evidence="15" key="1">
    <citation type="submission" date="2022-10" db="EMBL/GenBank/DDBJ databases">
        <title>Genome assembly of Pristionchus species.</title>
        <authorList>
            <person name="Yoshida K."/>
            <person name="Sommer R.J."/>
        </authorList>
    </citation>
    <scope>NUCLEOTIDE SEQUENCE [LARGE SCALE GENOMIC DNA]</scope>
    <source>
        <strain evidence="15">RS5460</strain>
    </source>
</reference>
<dbReference type="AlphaFoldDB" id="A0AAN4ZQ20"/>
<dbReference type="InterPro" id="IPR027640">
    <property type="entry name" value="Kinesin-like_fam"/>
</dbReference>
<keyword evidence="7" id="KW-0175">Coiled coil</keyword>
<evidence type="ECO:0000256" key="1">
    <source>
        <dbReference type="ARBA" id="ARBA00004138"/>
    </source>
</evidence>
<feature type="non-terminal residue" evidence="14">
    <location>
        <position position="1"/>
    </location>
</feature>
<feature type="region of interest" description="Disordered" evidence="12">
    <location>
        <begin position="364"/>
        <end position="390"/>
    </location>
</feature>
<dbReference type="InterPro" id="IPR036961">
    <property type="entry name" value="Kinesin_motor_dom_sf"/>
</dbReference>
<gene>
    <name evidence="14" type="ORF">PMAYCL1PPCAC_12522</name>
</gene>
<keyword evidence="8 10" id="KW-0505">Motor protein</keyword>
<dbReference type="GO" id="GO:0005874">
    <property type="term" value="C:microtubule"/>
    <property type="evidence" value="ECO:0007669"/>
    <property type="project" value="UniProtKB-KW"/>
</dbReference>
<evidence type="ECO:0000259" key="13">
    <source>
        <dbReference type="PROSITE" id="PS50067"/>
    </source>
</evidence>
<dbReference type="PROSITE" id="PS00411">
    <property type="entry name" value="KINESIN_MOTOR_1"/>
    <property type="match status" value="1"/>
</dbReference>
<evidence type="ECO:0000256" key="12">
    <source>
        <dbReference type="SAM" id="MobiDB-lite"/>
    </source>
</evidence>
<feature type="compositionally biased region" description="Acidic residues" evidence="12">
    <location>
        <begin position="365"/>
        <end position="375"/>
    </location>
</feature>
<keyword evidence="9" id="KW-0206">Cytoskeleton</keyword>
<dbReference type="GO" id="GO:0005929">
    <property type="term" value="C:cilium"/>
    <property type="evidence" value="ECO:0007669"/>
    <property type="project" value="UniProtKB-SubCell"/>
</dbReference>
<dbReference type="GO" id="GO:0003777">
    <property type="term" value="F:microtubule motor activity"/>
    <property type="evidence" value="ECO:0007669"/>
    <property type="project" value="InterPro"/>
</dbReference>
<dbReference type="PANTHER" id="PTHR47969:SF21">
    <property type="entry name" value="KINESIN-LIKE PROTEIN"/>
    <property type="match status" value="1"/>
</dbReference>
<proteinExistence type="inferred from homology"/>
<keyword evidence="6 10" id="KW-0067">ATP-binding</keyword>
<dbReference type="Gene3D" id="3.40.850.10">
    <property type="entry name" value="Kinesin motor domain"/>
    <property type="match status" value="1"/>
</dbReference>
<comment type="subcellular location">
    <subcellularLocation>
        <location evidence="1">Cell projection</location>
        <location evidence="1">Cilium</location>
    </subcellularLocation>
    <subcellularLocation>
        <location evidence="2">Cytoplasm</location>
        <location evidence="2">Cytoskeleton</location>
    </subcellularLocation>
</comment>
<dbReference type="EMBL" id="BTRK01000003">
    <property type="protein sequence ID" value="GMR42327.1"/>
    <property type="molecule type" value="Genomic_DNA"/>
</dbReference>
<dbReference type="PRINTS" id="PR00380">
    <property type="entry name" value="KINESINHEAVY"/>
</dbReference>
<dbReference type="SUPFAM" id="SSF52540">
    <property type="entry name" value="P-loop containing nucleoside triphosphate hydrolases"/>
    <property type="match status" value="1"/>
</dbReference>
<evidence type="ECO:0000256" key="3">
    <source>
        <dbReference type="ARBA" id="ARBA00022490"/>
    </source>
</evidence>
<evidence type="ECO:0000256" key="9">
    <source>
        <dbReference type="ARBA" id="ARBA00023212"/>
    </source>
</evidence>
<feature type="region of interest" description="Disordered" evidence="12">
    <location>
        <begin position="630"/>
        <end position="668"/>
    </location>
</feature>
<evidence type="ECO:0000256" key="2">
    <source>
        <dbReference type="ARBA" id="ARBA00004245"/>
    </source>
</evidence>
<evidence type="ECO:0000313" key="15">
    <source>
        <dbReference type="Proteomes" id="UP001328107"/>
    </source>
</evidence>
<dbReference type="InterPro" id="IPR027417">
    <property type="entry name" value="P-loop_NTPase"/>
</dbReference>
<accession>A0AAN4ZQ20</accession>
<evidence type="ECO:0000256" key="6">
    <source>
        <dbReference type="ARBA" id="ARBA00022840"/>
    </source>
</evidence>
<sequence length="668" mass="75550">EMDETETVKVVVRCRPLSTQEMSQGHKTALSPDPEHKMIRLRNPANTEEPERTFAFDAVFGADTDQMRVYNVAARPIVENVLKGYNGTIFAYGQTGTGKTHTMTGDLEKAESRGIIPNSFAHIFDHIANCGSERTFLVRVSYMEIYNEEVRDLLAKEGQGHNLEIKERPDIGVYVKNLSSVTVSSASHMLKIMEFGNKNRKVGATLMNVESSRSHAIFTVTIESSKDGGHVTQGKLQLVDLAGSERQSKTGTTGERLKEAAKINLSLSTLGNVISALVDNKSTHVPYRNSKLTRLLQDSLGGNSKTVMIANVGPASYNYDESLSTLRYANRAKNIQNAARINEDPKDALLRKFQNELAILRAQLEEDEENGEESAEGLSESMEELRRSRGGAAWEEKMAAMEKELALKREELEARKGLEEETRSKLSEELEEREKELRRAREEHESLRAKLGQIERKLIVGGENLLEKAEQQARLLSESNRELELAREQEMRLKEKLAARNHEHEKIEENYSSLQDQADSVAHKLTEIVGEIKMTRAELSDVEMEHQREMEGLLESVRHLRKQLLLNMTIINEFIPDEYLELIEKYVVYDEEKGEWQLKAIAYTGNNIRTEKLPPPPPFDATQHHPPEALFYSYRRDLGESTSTAPRPPTRSAPRRKSTAQQIKALLS</sequence>
<evidence type="ECO:0000256" key="4">
    <source>
        <dbReference type="ARBA" id="ARBA00022701"/>
    </source>
</evidence>
<feature type="binding site" evidence="10">
    <location>
        <begin position="93"/>
        <end position="100"/>
    </location>
    <ligand>
        <name>ATP</name>
        <dbReference type="ChEBI" id="CHEBI:30616"/>
    </ligand>
</feature>
<dbReference type="GO" id="GO:0007018">
    <property type="term" value="P:microtubule-based movement"/>
    <property type="evidence" value="ECO:0007669"/>
    <property type="project" value="InterPro"/>
</dbReference>
<dbReference type="GO" id="GO:0005524">
    <property type="term" value="F:ATP binding"/>
    <property type="evidence" value="ECO:0007669"/>
    <property type="project" value="UniProtKB-UniRule"/>
</dbReference>
<organism evidence="14 15">
    <name type="scientific">Pristionchus mayeri</name>
    <dbReference type="NCBI Taxonomy" id="1317129"/>
    <lineage>
        <taxon>Eukaryota</taxon>
        <taxon>Metazoa</taxon>
        <taxon>Ecdysozoa</taxon>
        <taxon>Nematoda</taxon>
        <taxon>Chromadorea</taxon>
        <taxon>Rhabditida</taxon>
        <taxon>Rhabditina</taxon>
        <taxon>Diplogasteromorpha</taxon>
        <taxon>Diplogasteroidea</taxon>
        <taxon>Neodiplogasteridae</taxon>
        <taxon>Pristionchus</taxon>
    </lineage>
</organism>
<feature type="domain" description="Kinesin motor" evidence="13">
    <location>
        <begin position="7"/>
        <end position="335"/>
    </location>
</feature>
<keyword evidence="3" id="KW-0963">Cytoplasm</keyword>
<evidence type="ECO:0000313" key="14">
    <source>
        <dbReference type="EMBL" id="GMR42327.1"/>
    </source>
</evidence>
<protein>
    <recommendedName>
        <fullName evidence="11">Kinesin-like protein</fullName>
    </recommendedName>
</protein>